<dbReference type="InterPro" id="IPR036291">
    <property type="entry name" value="NAD(P)-bd_dom_sf"/>
</dbReference>
<dbReference type="InterPro" id="IPR001732">
    <property type="entry name" value="UDP-Glc/GDP-Man_DH_N"/>
</dbReference>
<feature type="domain" description="UDP-glucose/GDP-mannose dehydrogenase C-terminal" evidence="4">
    <location>
        <begin position="324"/>
        <end position="419"/>
    </location>
</feature>
<dbReference type="GO" id="GO:0016616">
    <property type="term" value="F:oxidoreductase activity, acting on the CH-OH group of donors, NAD or NADP as acceptor"/>
    <property type="evidence" value="ECO:0007669"/>
    <property type="project" value="InterPro"/>
</dbReference>
<dbReference type="SUPFAM" id="SSF48179">
    <property type="entry name" value="6-phosphogluconate dehydrogenase C-terminal domain-like"/>
    <property type="match status" value="1"/>
</dbReference>
<reference evidence="5" key="1">
    <citation type="submission" date="2022-10" db="EMBL/GenBank/DDBJ databases">
        <title>The complete genomes of actinobacterial strains from the NBC collection.</title>
        <authorList>
            <person name="Joergensen T.S."/>
            <person name="Alvarez Arevalo M."/>
            <person name="Sterndorff E.B."/>
            <person name="Faurdal D."/>
            <person name="Vuksanovic O."/>
            <person name="Mourched A.-S."/>
            <person name="Charusanti P."/>
            <person name="Shaw S."/>
            <person name="Blin K."/>
            <person name="Weber T."/>
        </authorList>
    </citation>
    <scope>NUCLEOTIDE SEQUENCE</scope>
    <source>
        <strain evidence="5">NBC_01401</strain>
    </source>
</reference>
<dbReference type="InterPro" id="IPR014026">
    <property type="entry name" value="UDP-Glc/GDP-Man_DH_dimer"/>
</dbReference>
<dbReference type="Pfam" id="PF00984">
    <property type="entry name" value="UDPG_MGDP_dh"/>
    <property type="match status" value="1"/>
</dbReference>
<evidence type="ECO:0000259" key="4">
    <source>
        <dbReference type="SMART" id="SM00984"/>
    </source>
</evidence>
<dbReference type="InterPro" id="IPR028359">
    <property type="entry name" value="UDP_ManNAc/GlcNAc_DH"/>
</dbReference>
<dbReference type="NCBIfam" id="TIGR03026">
    <property type="entry name" value="NDP-sugDHase"/>
    <property type="match status" value="1"/>
</dbReference>
<evidence type="ECO:0000256" key="2">
    <source>
        <dbReference type="ARBA" id="ARBA00023027"/>
    </source>
</evidence>
<dbReference type="EMBL" id="CP109535">
    <property type="protein sequence ID" value="WTY95285.1"/>
    <property type="molecule type" value="Genomic_DNA"/>
</dbReference>
<dbReference type="InterPro" id="IPR036220">
    <property type="entry name" value="UDP-Glc/GDP-Man_DH_C_sf"/>
</dbReference>
<dbReference type="SUPFAM" id="SSF51735">
    <property type="entry name" value="NAD(P)-binding Rossmann-fold domains"/>
    <property type="match status" value="1"/>
</dbReference>
<dbReference type="PIRSF" id="PIRSF500136">
    <property type="entry name" value="UDP_ManNAc_DH"/>
    <property type="match status" value="1"/>
</dbReference>
<comment type="similarity">
    <text evidence="3">Belongs to the UDP-glucose/GDP-mannose dehydrogenase family.</text>
</comment>
<accession>A0AAU3GUA0</accession>
<dbReference type="GO" id="GO:0051287">
    <property type="term" value="F:NAD binding"/>
    <property type="evidence" value="ECO:0007669"/>
    <property type="project" value="InterPro"/>
</dbReference>
<dbReference type="Pfam" id="PF03720">
    <property type="entry name" value="UDPG_MGDP_dh_C"/>
    <property type="match status" value="1"/>
</dbReference>
<protein>
    <submittedName>
        <fullName evidence="5">Nucleotide sugar dehydrogenase</fullName>
    </submittedName>
</protein>
<organism evidence="5">
    <name type="scientific">Streptomyces sp. NBC_01401</name>
    <dbReference type="NCBI Taxonomy" id="2903854"/>
    <lineage>
        <taxon>Bacteria</taxon>
        <taxon>Bacillati</taxon>
        <taxon>Actinomycetota</taxon>
        <taxon>Actinomycetes</taxon>
        <taxon>Kitasatosporales</taxon>
        <taxon>Streptomycetaceae</taxon>
        <taxon>Streptomyces</taxon>
    </lineage>
</organism>
<dbReference type="PIRSF" id="PIRSF000124">
    <property type="entry name" value="UDPglc_GDPman_dh"/>
    <property type="match status" value="1"/>
</dbReference>
<proteinExistence type="inferred from homology"/>
<dbReference type="InterPro" id="IPR008927">
    <property type="entry name" value="6-PGluconate_DH-like_C_sf"/>
</dbReference>
<evidence type="ECO:0000256" key="3">
    <source>
        <dbReference type="PIRNR" id="PIRNR000124"/>
    </source>
</evidence>
<evidence type="ECO:0000313" key="5">
    <source>
        <dbReference type="EMBL" id="WTY95285.1"/>
    </source>
</evidence>
<sequence length="425" mass="44672">MAPPAEGPADLVVVGLGHVGLPLARSASAAGLRVLGLDVSARVASGLGAGRSHVGGVSDADVTAMLAQDFRASTDPEIVRGARTVVLCVPTGLVADGSPDLAQVEAATSEVAGRIGPGTLVVLESTSYPGTTEEFVRPLLEKGSGLVAGQDFALAYSPQRIDPGNRKWGVENTPKIVSGYTTDCARRAVAFYSPFVKDIVLAKGTREAEMAKLLENTYRYVNIALVDEVALYCRQSGIDVWDVLHCAGTKPFGFGRFVPGPGVGGHCIPVDPRYLAAEAQRQGFSFRLLDAARQVVDAMPGHVARRALGLLDEHGVRPDGARVLLLGVTYKPDVADIRETPARGVATVLADSGALVTYHDPYVDRFHVGGTALPRATDLDEALESADLVILLQPHACYDLGALGRLGRPLLDTRGAVTGRFVTPL</sequence>
<dbReference type="Gene3D" id="3.40.50.720">
    <property type="entry name" value="NAD(P)-binding Rossmann-like Domain"/>
    <property type="match status" value="2"/>
</dbReference>
<dbReference type="GO" id="GO:0016628">
    <property type="term" value="F:oxidoreductase activity, acting on the CH-CH group of donors, NAD or NADP as acceptor"/>
    <property type="evidence" value="ECO:0007669"/>
    <property type="project" value="InterPro"/>
</dbReference>
<dbReference type="GO" id="GO:0000271">
    <property type="term" value="P:polysaccharide biosynthetic process"/>
    <property type="evidence" value="ECO:0007669"/>
    <property type="project" value="InterPro"/>
</dbReference>
<evidence type="ECO:0000256" key="1">
    <source>
        <dbReference type="ARBA" id="ARBA00023002"/>
    </source>
</evidence>
<dbReference type="InterPro" id="IPR017476">
    <property type="entry name" value="UDP-Glc/GDP-Man"/>
</dbReference>
<dbReference type="SUPFAM" id="SSF52413">
    <property type="entry name" value="UDP-glucose/GDP-mannose dehydrogenase C-terminal domain"/>
    <property type="match status" value="1"/>
</dbReference>
<gene>
    <name evidence="5" type="ORF">OG626_10470</name>
</gene>
<dbReference type="PANTHER" id="PTHR43491">
    <property type="entry name" value="UDP-N-ACETYL-D-MANNOSAMINE DEHYDROGENASE"/>
    <property type="match status" value="1"/>
</dbReference>
<dbReference type="SMART" id="SM00984">
    <property type="entry name" value="UDPG_MGDP_dh_C"/>
    <property type="match status" value="1"/>
</dbReference>
<dbReference type="AlphaFoldDB" id="A0AAU3GUA0"/>
<name>A0AAU3GUA0_9ACTN</name>
<dbReference type="InterPro" id="IPR014027">
    <property type="entry name" value="UDP-Glc/GDP-Man_DH_C"/>
</dbReference>
<dbReference type="PANTHER" id="PTHR43491:SF1">
    <property type="entry name" value="UDP-N-ACETYL-D-MANNOSAMINE DEHYDROGENASE"/>
    <property type="match status" value="1"/>
</dbReference>
<keyword evidence="2" id="KW-0520">NAD</keyword>
<dbReference type="Pfam" id="PF03721">
    <property type="entry name" value="UDPG_MGDP_dh_N"/>
    <property type="match status" value="1"/>
</dbReference>
<keyword evidence="1" id="KW-0560">Oxidoreductase</keyword>